<evidence type="ECO:0000259" key="3">
    <source>
        <dbReference type="PROSITE" id="PS50158"/>
    </source>
</evidence>
<evidence type="ECO:0000313" key="5">
    <source>
        <dbReference type="Proteomes" id="UP001652700"/>
    </source>
</evidence>
<keyword evidence="1" id="KW-0479">Metal-binding</keyword>
<dbReference type="SUPFAM" id="SSF57756">
    <property type="entry name" value="Retrovirus zinc finger-like domains"/>
    <property type="match status" value="1"/>
</dbReference>
<dbReference type="Pfam" id="PF00098">
    <property type="entry name" value="zf-CCHC"/>
    <property type="match status" value="1"/>
</dbReference>
<dbReference type="PROSITE" id="PS50158">
    <property type="entry name" value="ZF_CCHC"/>
    <property type="match status" value="1"/>
</dbReference>
<reference evidence="4" key="1">
    <citation type="submission" date="2025-05" db="UniProtKB">
        <authorList>
            <consortium name="EnsemblMetazoa"/>
        </authorList>
    </citation>
    <scope>IDENTIFICATION</scope>
</reference>
<dbReference type="PROSITE" id="PS00018">
    <property type="entry name" value="EF_HAND_1"/>
    <property type="match status" value="1"/>
</dbReference>
<keyword evidence="1" id="KW-0863">Zinc-finger</keyword>
<organism evidence="4 5">
    <name type="scientific">Diabrotica virgifera virgifera</name>
    <name type="common">western corn rootworm</name>
    <dbReference type="NCBI Taxonomy" id="50390"/>
    <lineage>
        <taxon>Eukaryota</taxon>
        <taxon>Metazoa</taxon>
        <taxon>Ecdysozoa</taxon>
        <taxon>Arthropoda</taxon>
        <taxon>Hexapoda</taxon>
        <taxon>Insecta</taxon>
        <taxon>Pterygota</taxon>
        <taxon>Neoptera</taxon>
        <taxon>Endopterygota</taxon>
        <taxon>Coleoptera</taxon>
        <taxon>Polyphaga</taxon>
        <taxon>Cucujiformia</taxon>
        <taxon>Chrysomeloidea</taxon>
        <taxon>Chrysomelidae</taxon>
        <taxon>Galerucinae</taxon>
        <taxon>Diabroticina</taxon>
        <taxon>Diabroticites</taxon>
        <taxon>Diabrotica</taxon>
    </lineage>
</organism>
<protein>
    <recommendedName>
        <fullName evidence="3">CCHC-type domain-containing protein</fullName>
    </recommendedName>
</protein>
<dbReference type="SMART" id="SM00343">
    <property type="entry name" value="ZnF_C2HC"/>
    <property type="match status" value="1"/>
</dbReference>
<feature type="region of interest" description="Disordered" evidence="2">
    <location>
        <begin position="253"/>
        <end position="344"/>
    </location>
</feature>
<sequence>MQEISEERSSELQNSQDVINPSNQSKLYSTALTQPNKKFASKNQAILFNSLPNTKIEDYLNAIATKVDPNKILAISRIVNDRICVYFTTEETVTEFLRTDNGTIVINQERIQARKLVTPSEKLIISNVPPSIPHSIIETQLQNFAIHQITPLDFLRIGTTNSLFKHILSFRRYTYISPKNLENIPESILINYEQINYRIYFSLEKQSCYICKEQGHLASQCKKNTNTQTSIENSSPTAQPNYIQNCHPIITDAQPTIHPSQSSQQSTSPQSKETTNTSLFDSNPIQTPIQPDNVEMNNHSQNQPPTPSDTQSSKRAVSEITSPSTSVDQNPFKEPLRKSKKAKTIPEDNKTLAEDLIKCTSSFFQDNSDNGYLTQEELIDFFENAYGSADPLSIAKTYTEDIEGLLNFLTKIHPALTPKYLKSRCTRLKTKINKQLLLSAFSTDHSEYSSDASAEI</sequence>
<dbReference type="Proteomes" id="UP001652700">
    <property type="component" value="Unplaced"/>
</dbReference>
<evidence type="ECO:0000256" key="2">
    <source>
        <dbReference type="SAM" id="MobiDB-lite"/>
    </source>
</evidence>
<accession>A0ABM5JUX9</accession>
<evidence type="ECO:0000313" key="4">
    <source>
        <dbReference type="EnsemblMetazoa" id="XP_050501747.1"/>
    </source>
</evidence>
<proteinExistence type="predicted"/>
<dbReference type="InterPro" id="IPR018247">
    <property type="entry name" value="EF_Hand_1_Ca_BS"/>
</dbReference>
<keyword evidence="5" id="KW-1185">Reference proteome</keyword>
<feature type="domain" description="CCHC-type" evidence="3">
    <location>
        <begin position="208"/>
        <end position="223"/>
    </location>
</feature>
<evidence type="ECO:0000256" key="1">
    <source>
        <dbReference type="PROSITE-ProRule" id="PRU00047"/>
    </source>
</evidence>
<feature type="region of interest" description="Disordered" evidence="2">
    <location>
        <begin position="1"/>
        <end position="21"/>
    </location>
</feature>
<feature type="compositionally biased region" description="Polar residues" evidence="2">
    <location>
        <begin position="11"/>
        <end position="21"/>
    </location>
</feature>
<dbReference type="EnsemblMetazoa" id="XM_050645790.1">
    <property type="protein sequence ID" value="XP_050501747.1"/>
    <property type="gene ID" value="LOC126881497"/>
</dbReference>
<dbReference type="Gene3D" id="4.10.60.10">
    <property type="entry name" value="Zinc finger, CCHC-type"/>
    <property type="match status" value="1"/>
</dbReference>
<dbReference type="InterPro" id="IPR036875">
    <property type="entry name" value="Znf_CCHC_sf"/>
</dbReference>
<feature type="compositionally biased region" description="Basic and acidic residues" evidence="2">
    <location>
        <begin position="1"/>
        <end position="10"/>
    </location>
</feature>
<name>A0ABM5JUX9_DIAVI</name>
<dbReference type="GeneID" id="126881497"/>
<dbReference type="InterPro" id="IPR001878">
    <property type="entry name" value="Znf_CCHC"/>
</dbReference>
<feature type="compositionally biased region" description="Polar residues" evidence="2">
    <location>
        <begin position="272"/>
        <end position="329"/>
    </location>
</feature>
<feature type="compositionally biased region" description="Low complexity" evidence="2">
    <location>
        <begin position="259"/>
        <end position="271"/>
    </location>
</feature>
<dbReference type="RefSeq" id="XP_050501747.1">
    <property type="nucleotide sequence ID" value="XM_050645790.1"/>
</dbReference>
<keyword evidence="1" id="KW-0862">Zinc</keyword>